<proteinExistence type="predicted"/>
<organism evidence="1">
    <name type="scientific">Arundo donax</name>
    <name type="common">Giant reed</name>
    <name type="synonym">Donax arundinaceus</name>
    <dbReference type="NCBI Taxonomy" id="35708"/>
    <lineage>
        <taxon>Eukaryota</taxon>
        <taxon>Viridiplantae</taxon>
        <taxon>Streptophyta</taxon>
        <taxon>Embryophyta</taxon>
        <taxon>Tracheophyta</taxon>
        <taxon>Spermatophyta</taxon>
        <taxon>Magnoliopsida</taxon>
        <taxon>Liliopsida</taxon>
        <taxon>Poales</taxon>
        <taxon>Poaceae</taxon>
        <taxon>PACMAD clade</taxon>
        <taxon>Arundinoideae</taxon>
        <taxon>Arundineae</taxon>
        <taxon>Arundo</taxon>
    </lineage>
</organism>
<evidence type="ECO:0000313" key="1">
    <source>
        <dbReference type="EMBL" id="JAD31921.1"/>
    </source>
</evidence>
<reference evidence="1" key="1">
    <citation type="submission" date="2014-09" db="EMBL/GenBank/DDBJ databases">
        <authorList>
            <person name="Magalhaes I.L.F."/>
            <person name="Oliveira U."/>
            <person name="Santos F.R."/>
            <person name="Vidigal T.H.D.A."/>
            <person name="Brescovit A.D."/>
            <person name="Santos A.J."/>
        </authorList>
    </citation>
    <scope>NUCLEOTIDE SEQUENCE</scope>
    <source>
        <tissue evidence="1">Shoot tissue taken approximately 20 cm above the soil surface</tissue>
    </source>
</reference>
<reference evidence="1" key="2">
    <citation type="journal article" date="2015" name="Data Brief">
        <title>Shoot transcriptome of the giant reed, Arundo donax.</title>
        <authorList>
            <person name="Barrero R.A."/>
            <person name="Guerrero F.D."/>
            <person name="Moolhuijzen P."/>
            <person name="Goolsby J.A."/>
            <person name="Tidwell J."/>
            <person name="Bellgard S.E."/>
            <person name="Bellgard M.I."/>
        </authorList>
    </citation>
    <scope>NUCLEOTIDE SEQUENCE</scope>
    <source>
        <tissue evidence="1">Shoot tissue taken approximately 20 cm above the soil surface</tissue>
    </source>
</reference>
<dbReference type="EMBL" id="GBRH01265974">
    <property type="protein sequence ID" value="JAD31921.1"/>
    <property type="molecule type" value="Transcribed_RNA"/>
</dbReference>
<accession>A0A0A8YZC5</accession>
<protein>
    <submittedName>
        <fullName evidence="1">Uncharacterized protein</fullName>
    </submittedName>
</protein>
<sequence>MYVKPLRIRIG</sequence>
<name>A0A0A8YZC5_ARUDO</name>